<dbReference type="RefSeq" id="XP_044289939.1">
    <property type="nucleotide sequence ID" value="XM_044434004.1"/>
</dbReference>
<dbReference type="RefSeq" id="XP_044289938.1">
    <property type="nucleotide sequence ID" value="XM_044434003.1"/>
</dbReference>
<evidence type="ECO:0008006" key="5">
    <source>
        <dbReference type="Google" id="ProtNLM"/>
    </source>
</evidence>
<keyword evidence="2" id="KW-0472">Membrane</keyword>
<reference evidence="3" key="1">
    <citation type="submission" date="2025-08" db="UniProtKB">
        <authorList>
            <consortium name="Ensembl"/>
        </authorList>
    </citation>
    <scope>IDENTIFICATION</scope>
</reference>
<protein>
    <recommendedName>
        <fullName evidence="5">Retroelement silencing factor 1</fullName>
    </recommendedName>
</protein>
<dbReference type="GO" id="GO:0005634">
    <property type="term" value="C:nucleus"/>
    <property type="evidence" value="ECO:0007669"/>
    <property type="project" value="TreeGrafter"/>
</dbReference>
<keyword evidence="4" id="KW-1185">Reference proteome</keyword>
<feature type="region of interest" description="Disordered" evidence="1">
    <location>
        <begin position="163"/>
        <end position="189"/>
    </location>
</feature>
<dbReference type="RefSeq" id="XP_044289934.1">
    <property type="nucleotide sequence ID" value="XM_044433999.1"/>
</dbReference>
<dbReference type="PANTHER" id="PTHR21604:SF0">
    <property type="entry name" value="RETROELEMENT SILENCING FACTOR 1"/>
    <property type="match status" value="1"/>
</dbReference>
<feature type="transmembrane region" description="Helical" evidence="2">
    <location>
        <begin position="1914"/>
        <end position="1935"/>
    </location>
</feature>
<dbReference type="GO" id="GO:1990226">
    <property type="term" value="F:histone methyltransferase binding"/>
    <property type="evidence" value="ECO:0007669"/>
    <property type="project" value="TreeGrafter"/>
</dbReference>
<feature type="compositionally biased region" description="Basic and acidic residues" evidence="1">
    <location>
        <begin position="1288"/>
        <end position="1310"/>
    </location>
</feature>
<feature type="compositionally biased region" description="Polar residues" evidence="1">
    <location>
        <begin position="403"/>
        <end position="422"/>
    </location>
</feature>
<feature type="region of interest" description="Disordered" evidence="1">
    <location>
        <begin position="515"/>
        <end position="539"/>
    </location>
</feature>
<feature type="compositionally biased region" description="Polar residues" evidence="1">
    <location>
        <begin position="357"/>
        <end position="393"/>
    </location>
</feature>
<dbReference type="RefSeq" id="XP_044289936.1">
    <property type="nucleotide sequence ID" value="XM_044434001.1"/>
</dbReference>
<dbReference type="CTD" id="55196"/>
<dbReference type="RefSeq" id="XP_044289933.1">
    <property type="nucleotide sequence ID" value="XM_044433998.1"/>
</dbReference>
<keyword evidence="2" id="KW-1133">Transmembrane helix</keyword>
<dbReference type="KEGG" id="vko:123025372"/>
<evidence type="ECO:0000313" key="4">
    <source>
        <dbReference type="Proteomes" id="UP000694545"/>
    </source>
</evidence>
<dbReference type="GeneID" id="123025372"/>
<accession>A0A8D2LES6</accession>
<dbReference type="RefSeq" id="XP_044289935.1">
    <property type="nucleotide sequence ID" value="XM_044434000.1"/>
</dbReference>
<organism evidence="3 4">
    <name type="scientific">Varanus komodoensis</name>
    <name type="common">Komodo dragon</name>
    <dbReference type="NCBI Taxonomy" id="61221"/>
    <lineage>
        <taxon>Eukaryota</taxon>
        <taxon>Metazoa</taxon>
        <taxon>Chordata</taxon>
        <taxon>Craniata</taxon>
        <taxon>Vertebrata</taxon>
        <taxon>Euteleostomi</taxon>
        <taxon>Lepidosauria</taxon>
        <taxon>Squamata</taxon>
        <taxon>Bifurcata</taxon>
        <taxon>Unidentata</taxon>
        <taxon>Episquamata</taxon>
        <taxon>Toxicofera</taxon>
        <taxon>Anguimorpha</taxon>
        <taxon>Paleoanguimorpha</taxon>
        <taxon>Varanoidea</taxon>
        <taxon>Varanidae</taxon>
        <taxon>Varanus</taxon>
    </lineage>
</organism>
<dbReference type="Proteomes" id="UP000694545">
    <property type="component" value="Unplaced"/>
</dbReference>
<feature type="compositionally biased region" description="Polar residues" evidence="1">
    <location>
        <begin position="163"/>
        <end position="177"/>
    </location>
</feature>
<evidence type="ECO:0000313" key="3">
    <source>
        <dbReference type="Ensembl" id="ENSVKKP00000020525.1"/>
    </source>
</evidence>
<feature type="compositionally biased region" description="Polar residues" evidence="1">
    <location>
        <begin position="582"/>
        <end position="605"/>
    </location>
</feature>
<evidence type="ECO:0000256" key="2">
    <source>
        <dbReference type="SAM" id="Phobius"/>
    </source>
</evidence>
<dbReference type="Pfam" id="PF15395">
    <property type="entry name" value="DUF4617"/>
    <property type="match status" value="1"/>
</dbReference>
<name>A0A8D2LES6_VARKO</name>
<feature type="region of interest" description="Disordered" evidence="1">
    <location>
        <begin position="1114"/>
        <end position="1133"/>
    </location>
</feature>
<feature type="region of interest" description="Disordered" evidence="1">
    <location>
        <begin position="1281"/>
        <end position="1310"/>
    </location>
</feature>
<dbReference type="RefSeq" id="XP_044289937.1">
    <property type="nucleotide sequence ID" value="XM_044434002.1"/>
</dbReference>
<reference evidence="3" key="2">
    <citation type="submission" date="2025-09" db="UniProtKB">
        <authorList>
            <consortium name="Ensembl"/>
        </authorList>
    </citation>
    <scope>IDENTIFICATION</scope>
</reference>
<dbReference type="InterPro" id="IPR027866">
    <property type="entry name" value="RESF1"/>
</dbReference>
<feature type="region of interest" description="Disordered" evidence="1">
    <location>
        <begin position="579"/>
        <end position="612"/>
    </location>
</feature>
<gene>
    <name evidence="3" type="primary">RESF1</name>
</gene>
<feature type="region of interest" description="Disordered" evidence="1">
    <location>
        <begin position="1798"/>
        <end position="1822"/>
    </location>
</feature>
<sequence length="1967" mass="217443">MEWKVRSPPTSSLPIKNFQIQGLYPSQQFNASGGFSQANTSMQNPCTYFGSNQTINYQTHTNNIVGNTPFQCTGGSKTVKPIFPKELVSGNGPVPSQHVINVAPVSRSSINLQMTGGIDQNSNLMRNAHISSAGSTQSSTANPIQNVHQAANPYMVVDSNSNHTVQNSSNSTKTSVYQHADKNNPKSLPARMPYYYNNGPATSQTGATVPHNSASSHYLNSPQNLSCIVYLLAPNIQKQINGPNPNLPIAVQAQNYASDPPPYSVAAHHDSRNANQIIPQVTNTNCPSAYLVPPVQANHGQFLLSQPAANITSVSNENVQAYQSLVSEQITNLHSAQHGQKPQSAPIARETNEVGNTGVSITGQNAENPLSNKSANSFSEVGESSANSAQTAGTVLPDGASIPRTSRSLEQDNTGNGSENFPENVSKFKITRESLALDFKKLYEMKIAFLKLKEACSIKHKIYLSSVQKKQTPDTGQTPVHSQNPNASLPSLCNTSQSQPVPLLCDNQVFQVPSNDAKQKPSLSPISSGSNQIKDVPSSQMNDHHLLPILRSMLQGTVDEGMLSTTYAEKRPRHPNRYLDVQENSSNAPLVSGGSKSENHVNNSDKSSRLSPKAFPTYTIQEPLACTTSLKTNNQLEKGSTAPNGYFELNKAAVESFNKRLANEVFSSVQNATNGSSLLAKNVIQEGSKNVHSSGSTGPALIQQGKNPCLQKFEKNVTTAGCKNVPDTSGSTSLLSKTAVTVSESNTVEKPSITGNSCKEGRNCSLEELETSLALWRKCLPASLNGQLSGTMDSVVSLPSSNDKIDGKKQQTSENIPNMLIQNDQTKVITGSNETIQSSGPSSLGKNFDSNLLKASEPQIAIVTPLILAKESTQNEVQKNSPSLEIIYPVIEEGSLRSLEELISTVPDTNKEVCSPSDSCKYRKDVDKDQKRAKSTEGNGILKDERVINSCDLNQGTDSHFSSESEKLQSQLGSEDTFPPEMNANFAGPVPQKVVKSGLDLPGPCGIAEVAHNDTELQISSVCTLVQGDAFYNSQIANIFCIEPMESNIKNDTSSKECTPCLQHNKQQPGPLQSGSEITMSASEWNVLLPSPDSLTKAIAERIADFPDLEMAQSNKTDEMSVRNSEEEKSNNFPEHMLIPGKKLEQTMSYTKLGSDNEGLPSSKEDLINTSSASSMCIIRKESTLEQVPAEESAHSESSVGTPATLLDDQLTELSKEFPYGIGDLKALNELTSQHSVTKFTERDDKDHACAKKTDSSDTIDQIKIIILNSQQMKEVFPEHNQQSCNKTEIHEGDQLKKDPKETREHKSHIKTDQDMDVNNSNVSAETSVKKKHTYCCLRAWLASVYALEPCSCMLDKEAASNEKVDLYSESKTMFKDSSKASKTFKTEDTLNDPLQMTTLDLESNVALGDESNICKRTSGHKEYDFQANEYKPSKVDQEGVPLSFLEKLDSIKTERTDEQEMKELPLDTTSISVKTEPVDIHEETGMQEYFSRDQAQCPSCTEDVKMVIVSGNLDQMESSNKLRSPGLLKSKEDAHQHRIIDIKQSTNFEQYKITQDSSETQMIMGPTSRKCLKKQVAVKMEYDALDIQHTDAINSSNTSSIGLVSERRESTPLSSALQTQGDLSGKKLEKIKHLKEKYAYRKAEYNEPTSSEHIQDTSECTQKIPEHIQHSIKRINLEKYAYSKENKNVWKHRNPYLDNKKTTPPKQRELSNISKKISPAKEVGLDVHNRDKWSERSLSDKKACFTRKNSKLSISLQREQKKSYLNRVAFKRTAQKIIRLTSIESIHSKSVWHVKSSTVSECPEDQKKNSSSPPPPKAEKQQMLEFKTCPEILFRNSILEEQDTDAKLPEKGKTPITAVKSKREDWLNYIPIKRRKTVETEAQGNFAFQVKEGLTFRGLAVRAELNRQILFRMWNYDLPFLFLYLLFVPHIRLLSRSMLSKYKNITCSISLMLWEVKKVHLLRVHH</sequence>
<feature type="region of interest" description="Disordered" evidence="1">
    <location>
        <begin position="469"/>
        <end position="488"/>
    </location>
</feature>
<dbReference type="OMA" id="TYKQMYL"/>
<evidence type="ECO:0000256" key="1">
    <source>
        <dbReference type="SAM" id="MobiDB-lite"/>
    </source>
</evidence>
<dbReference type="PANTHER" id="PTHR21604">
    <property type="entry name" value="RETROELEMENT SILENCING FACTOR 1"/>
    <property type="match status" value="1"/>
</dbReference>
<proteinExistence type="predicted"/>
<dbReference type="OrthoDB" id="9909281at2759"/>
<feature type="region of interest" description="Disordered" evidence="1">
    <location>
        <begin position="357"/>
        <end position="422"/>
    </location>
</feature>
<feature type="compositionally biased region" description="Basic and acidic residues" evidence="1">
    <location>
        <begin position="1116"/>
        <end position="1130"/>
    </location>
</feature>
<keyword evidence="2" id="KW-0812">Transmembrane</keyword>
<dbReference type="Ensembl" id="ENSVKKT00000021031.1">
    <property type="protein sequence ID" value="ENSVKKP00000020525.1"/>
    <property type="gene ID" value="ENSVKKG00000013803.1"/>
</dbReference>